<dbReference type="Proteomes" id="UP000435648">
    <property type="component" value="Chromosome"/>
</dbReference>
<evidence type="ECO:0000256" key="1">
    <source>
        <dbReference type="ARBA" id="ARBA00006486"/>
    </source>
</evidence>
<dbReference type="InterPro" id="IPR052352">
    <property type="entry name" value="Sugar_Degrad_Dehydratases"/>
</dbReference>
<dbReference type="InterPro" id="IPR037237">
    <property type="entry name" value="IlvD/EDD_N"/>
</dbReference>
<dbReference type="Pfam" id="PF00920">
    <property type="entry name" value="ILVD_EDD_N"/>
    <property type="match status" value="1"/>
</dbReference>
<evidence type="ECO:0000259" key="7">
    <source>
        <dbReference type="Pfam" id="PF24877"/>
    </source>
</evidence>
<dbReference type="PANTHER" id="PTHR43183">
    <property type="entry name" value="HYPOTHETICAL DIHYDROXYACID DEHYDRATASE (EUROFUNG)-RELATED"/>
    <property type="match status" value="1"/>
</dbReference>
<dbReference type="EC" id="4.2.1.9" evidence="8"/>
<dbReference type="InterPro" id="IPR056740">
    <property type="entry name" value="ILV_EDD_C"/>
</dbReference>
<dbReference type="GO" id="GO:0046872">
    <property type="term" value="F:metal ion binding"/>
    <property type="evidence" value="ECO:0007669"/>
    <property type="project" value="UniProtKB-KW"/>
</dbReference>
<dbReference type="EMBL" id="CP046908">
    <property type="protein sequence ID" value="QGZ34953.1"/>
    <property type="molecule type" value="Genomic_DNA"/>
</dbReference>
<keyword evidence="2" id="KW-0479">Metal-binding</keyword>
<dbReference type="NCBIfam" id="NF004784">
    <property type="entry name" value="PRK06131.1"/>
    <property type="match status" value="1"/>
</dbReference>
<dbReference type="PANTHER" id="PTHR43183:SF1">
    <property type="entry name" value="HYPOTHETICAL DIHYDROXY-ACID DEHYDRATASE (EUROFUNG)-RELATED"/>
    <property type="match status" value="1"/>
</dbReference>
<evidence type="ECO:0000259" key="6">
    <source>
        <dbReference type="Pfam" id="PF00920"/>
    </source>
</evidence>
<protein>
    <submittedName>
        <fullName evidence="8">Dihydroxy-acid dehydratase</fullName>
        <ecNumber evidence="8">4.2.1.9</ecNumber>
    </submittedName>
</protein>
<dbReference type="SUPFAM" id="SSF52016">
    <property type="entry name" value="LeuD/IlvD-like"/>
    <property type="match status" value="1"/>
</dbReference>
<dbReference type="RefSeq" id="WP_158193909.1">
    <property type="nucleotide sequence ID" value="NZ_CP046908.1"/>
</dbReference>
<evidence type="ECO:0000256" key="3">
    <source>
        <dbReference type="ARBA" id="ARBA00023004"/>
    </source>
</evidence>
<dbReference type="GO" id="GO:0004160">
    <property type="term" value="F:dihydroxy-acid dehydratase activity"/>
    <property type="evidence" value="ECO:0007669"/>
    <property type="project" value="UniProtKB-EC"/>
</dbReference>
<dbReference type="PROSITE" id="PS00886">
    <property type="entry name" value="ILVD_EDD_1"/>
    <property type="match status" value="1"/>
</dbReference>
<dbReference type="NCBIfam" id="NF009560">
    <property type="entry name" value="PRK13017.1"/>
    <property type="match status" value="1"/>
</dbReference>
<feature type="domain" description="Dihydroxy-acid/6-phosphogluconate dehydratase C-terminal" evidence="7">
    <location>
        <begin position="370"/>
        <end position="576"/>
    </location>
</feature>
<accession>A0A857C7P4</accession>
<dbReference type="InterPro" id="IPR020558">
    <property type="entry name" value="DiOHA_6PGluconate_deHydtase_CS"/>
</dbReference>
<organism evidence="8 9">
    <name type="scientific">Stappia indica</name>
    <dbReference type="NCBI Taxonomy" id="538381"/>
    <lineage>
        <taxon>Bacteria</taxon>
        <taxon>Pseudomonadati</taxon>
        <taxon>Pseudomonadota</taxon>
        <taxon>Alphaproteobacteria</taxon>
        <taxon>Hyphomicrobiales</taxon>
        <taxon>Stappiaceae</taxon>
        <taxon>Stappia</taxon>
    </lineage>
</organism>
<gene>
    <name evidence="8" type="ORF">GH266_10770</name>
</gene>
<keyword evidence="5 8" id="KW-0456">Lyase</keyword>
<dbReference type="SUPFAM" id="SSF143975">
    <property type="entry name" value="IlvD/EDD N-terminal domain-like"/>
    <property type="match status" value="1"/>
</dbReference>
<dbReference type="AlphaFoldDB" id="A0A857C7P4"/>
<dbReference type="KEGG" id="siw:GH266_10770"/>
<sequence length="599" mass="64869">MTARDPKRLRSRAWFDNPDDPGMTALYIERYLNYGLTREELQSGKPIIGIAQTGSDLSPCNRHHIELAKRVREGIREAGGICFEFPVHPIQETGKRPTASLDRNLAYLGLVELLYGYPIDGVVLTIGCDKTTPACLMAAATVNIPAIALSVGPMLNGWHRGERTGSGTIVWKAREMLAAGEIDYGGFMDLVASSAPSVGYCNTMGTATTMNSLAEALGMQLPGGAAIPATYRERAQVSYQTGLRIVDMVWDDLKPSDIMTREAFENAIVVNSAIGGSTNAPIHLNAVARHLGVPLDNDDWQRLGHDVPLIVNMQPAGEYLGEDYHHAGGVPAVIGELMKANRLPHPQALTVNGRSLGDNCREAENLDTRVIRPVSDPLVDKAGFLNLKGNLFDSAIMKTSVISKEFRDRYLSNPDDPDAFEGRAIVFEGPEDYHHRIDDPDLQIDEHCLLFIRGTGPIGYPGGAEVVNMQPPAALIKRGIHAMPCIGDGRQSGTSGSASILNASPEAAAGGGLALLKTGDRVRIDLRKCTADILIPDEELELRRAELASSGGFAIPDHQTPWQEIQRGIVDQFDKGMVLKPAVAYRDIAASRGLPRNNH</sequence>
<dbReference type="Pfam" id="PF24877">
    <property type="entry name" value="ILV_EDD_C"/>
    <property type="match status" value="1"/>
</dbReference>
<evidence type="ECO:0000313" key="9">
    <source>
        <dbReference type="Proteomes" id="UP000435648"/>
    </source>
</evidence>
<proteinExistence type="inferred from homology"/>
<evidence type="ECO:0000256" key="5">
    <source>
        <dbReference type="ARBA" id="ARBA00023239"/>
    </source>
</evidence>
<evidence type="ECO:0000313" key="8">
    <source>
        <dbReference type="EMBL" id="QGZ34953.1"/>
    </source>
</evidence>
<feature type="domain" description="Dihydroxy-acid/6-phosphogluconate dehydratase N-terminal" evidence="6">
    <location>
        <begin position="45"/>
        <end position="359"/>
    </location>
</feature>
<evidence type="ECO:0000256" key="4">
    <source>
        <dbReference type="ARBA" id="ARBA00023014"/>
    </source>
</evidence>
<name>A0A857C7P4_9HYPH</name>
<reference evidence="8 9" key="1">
    <citation type="submission" date="2019-12" db="EMBL/GenBank/DDBJ databases">
        <title>The genome of Stappia indica PHM037.</title>
        <authorList>
            <person name="Kacar D."/>
            <person name="Galan B."/>
            <person name="Canedo L."/>
            <person name="Rodriguez P."/>
            <person name="de la Calle F."/>
            <person name="Garcia J.L."/>
        </authorList>
    </citation>
    <scope>NUCLEOTIDE SEQUENCE [LARGE SCALE GENOMIC DNA]</scope>
    <source>
        <strain evidence="8 9">PHM037</strain>
    </source>
</reference>
<keyword evidence="3" id="KW-0408">Iron</keyword>
<keyword evidence="4" id="KW-0411">Iron-sulfur</keyword>
<comment type="similarity">
    <text evidence="1">Belongs to the IlvD/Edd family.</text>
</comment>
<evidence type="ECO:0000256" key="2">
    <source>
        <dbReference type="ARBA" id="ARBA00022723"/>
    </source>
</evidence>
<dbReference type="InterPro" id="IPR000581">
    <property type="entry name" value="ILV_EDD_N"/>
</dbReference>
<dbReference type="OrthoDB" id="9807077at2"/>
<dbReference type="GO" id="GO:0051536">
    <property type="term" value="F:iron-sulfur cluster binding"/>
    <property type="evidence" value="ECO:0007669"/>
    <property type="project" value="UniProtKB-KW"/>
</dbReference>
<dbReference type="Gene3D" id="3.50.30.80">
    <property type="entry name" value="IlvD/EDD C-terminal domain-like"/>
    <property type="match status" value="1"/>
</dbReference>
<dbReference type="InterPro" id="IPR042096">
    <property type="entry name" value="Dihydro-acid_dehy_C"/>
</dbReference>